<gene>
    <name evidence="3" type="ORF">WG929_18285</name>
</gene>
<dbReference type="PANTHER" id="PTHR33376:SF15">
    <property type="entry name" value="BLL6794 PROTEIN"/>
    <property type="match status" value="1"/>
</dbReference>
<dbReference type="InterPro" id="IPR038404">
    <property type="entry name" value="TRAP_DctP_sf"/>
</dbReference>
<name>A0ABW8NN76_9GAMM</name>
<protein>
    <submittedName>
        <fullName evidence="3">TRAP transporter substrate-binding protein</fullName>
    </submittedName>
</protein>
<sequence length="348" mass="38597">MKIISNILRSALCFSVSGLITTGQLQAAEFNFKLHHLLPPMSEVHTKIMLPWAEKIEQESNGRIHIDVYPAMQLGGKPAQLFDQARKGSADITWTVAGYTPGRFRKSEVFELPFMASSAEVTSQALQQFATEEMTDDFREVKLLAIHTNATGVLHSRGKGIHKMEDLAGLKIRAPNKAMAEVYALMGASPIFMPAPQMSSALSKGVLDVASLSYDIVGPLKIHELTQSTTEISGDRGLYGQVFLFSMNKKSYLKLPKELQQVIDNNSGIKLAAWMGRILDEMGAKGRTLVKDSGNEIIVLSADETRHWRETAQPVIDAWMDDMNSDGEDGKKLYQRANQLIDQYGRKP</sequence>
<accession>A0ABW8NN76</accession>
<evidence type="ECO:0000313" key="4">
    <source>
        <dbReference type="Proteomes" id="UP001620597"/>
    </source>
</evidence>
<dbReference type="Gene3D" id="3.40.190.170">
    <property type="entry name" value="Bacterial extracellular solute-binding protein, family 7"/>
    <property type="match status" value="1"/>
</dbReference>
<dbReference type="Pfam" id="PF03480">
    <property type="entry name" value="DctP"/>
    <property type="match status" value="1"/>
</dbReference>
<dbReference type="NCBIfam" id="NF037995">
    <property type="entry name" value="TRAP_S1"/>
    <property type="match status" value="1"/>
</dbReference>
<dbReference type="CDD" id="cd13665">
    <property type="entry name" value="PBP2_TRAP_Dctp3_4"/>
    <property type="match status" value="1"/>
</dbReference>
<dbReference type="RefSeq" id="WP_416207238.1">
    <property type="nucleotide sequence ID" value="NZ_JBBKTX010000029.1"/>
</dbReference>
<dbReference type="Proteomes" id="UP001620597">
    <property type="component" value="Unassembled WGS sequence"/>
</dbReference>
<evidence type="ECO:0000256" key="1">
    <source>
        <dbReference type="ARBA" id="ARBA00022729"/>
    </source>
</evidence>
<organism evidence="3 4">
    <name type="scientific">Oceanobacter antarcticus</name>
    <dbReference type="NCBI Taxonomy" id="3133425"/>
    <lineage>
        <taxon>Bacteria</taxon>
        <taxon>Pseudomonadati</taxon>
        <taxon>Pseudomonadota</taxon>
        <taxon>Gammaproteobacteria</taxon>
        <taxon>Oceanospirillales</taxon>
        <taxon>Oceanospirillaceae</taxon>
        <taxon>Oceanobacter</taxon>
    </lineage>
</organism>
<proteinExistence type="predicted"/>
<dbReference type="InterPro" id="IPR018389">
    <property type="entry name" value="DctP_fam"/>
</dbReference>
<evidence type="ECO:0000313" key="3">
    <source>
        <dbReference type="EMBL" id="MFK4754359.1"/>
    </source>
</evidence>
<dbReference type="PANTHER" id="PTHR33376">
    <property type="match status" value="1"/>
</dbReference>
<reference evidence="3 4" key="1">
    <citation type="submission" date="2024-03" db="EMBL/GenBank/DDBJ databases">
        <title>High-quality draft genome sequence of Oceanobacter sp. wDCs-4.</title>
        <authorList>
            <person name="Dong C."/>
        </authorList>
    </citation>
    <scope>NUCLEOTIDE SEQUENCE [LARGE SCALE GENOMIC DNA]</scope>
    <source>
        <strain evidence="4">wDCs-4</strain>
    </source>
</reference>
<keyword evidence="4" id="KW-1185">Reference proteome</keyword>
<evidence type="ECO:0000256" key="2">
    <source>
        <dbReference type="SAM" id="SignalP"/>
    </source>
</evidence>
<feature type="signal peptide" evidence="2">
    <location>
        <begin position="1"/>
        <end position="27"/>
    </location>
</feature>
<feature type="chain" id="PRO_5046874778" evidence="2">
    <location>
        <begin position="28"/>
        <end position="348"/>
    </location>
</feature>
<comment type="caution">
    <text evidence="3">The sequence shown here is derived from an EMBL/GenBank/DDBJ whole genome shotgun (WGS) entry which is preliminary data.</text>
</comment>
<dbReference type="EMBL" id="JBBKTX010000029">
    <property type="protein sequence ID" value="MFK4754359.1"/>
    <property type="molecule type" value="Genomic_DNA"/>
</dbReference>
<keyword evidence="1 2" id="KW-0732">Signal</keyword>